<keyword evidence="2" id="KW-0472">Membrane</keyword>
<keyword evidence="2" id="KW-1133">Transmembrane helix</keyword>
<proteinExistence type="predicted"/>
<evidence type="ECO:0000256" key="1">
    <source>
        <dbReference type="SAM" id="MobiDB-lite"/>
    </source>
</evidence>
<accession>A0A2T7A7Z4</accession>
<name>A0A2T7A7Z4_TUBBO</name>
<feature type="region of interest" description="Disordered" evidence="1">
    <location>
        <begin position="1"/>
        <end position="31"/>
    </location>
</feature>
<keyword evidence="4" id="KW-1185">Reference proteome</keyword>
<comment type="caution">
    <text evidence="3">The sequence shown here is derived from an EMBL/GenBank/DDBJ whole genome shotgun (WGS) entry which is preliminary data.</text>
</comment>
<sequence>MSLYSKQSKAKHKKKCDKRKGNPSLLEHRKLPSSNKTFNHSIEFPHGDSFPSAMTRTKAFILSKLFYCILFFLCKKKKPLRKDTTLTLFLCQRVRMSIAFARKSLEGLVEDRFTSCDVIYGYVSQTDGGGNQFGPSHLWGILPLSWRIPGSWNTYRHHNNNIILLLLMLFDLIFFISFFLSFLSAQTSTAHRPRGCRGKGRMMALSYCLWLSLPLSQIPIPDLGELHSTIPYRNQL</sequence>
<evidence type="ECO:0000313" key="4">
    <source>
        <dbReference type="Proteomes" id="UP000244722"/>
    </source>
</evidence>
<feature type="transmembrane region" description="Helical" evidence="2">
    <location>
        <begin position="57"/>
        <end position="74"/>
    </location>
</feature>
<feature type="compositionally biased region" description="Basic residues" evidence="1">
    <location>
        <begin position="8"/>
        <end position="18"/>
    </location>
</feature>
<evidence type="ECO:0000256" key="2">
    <source>
        <dbReference type="SAM" id="Phobius"/>
    </source>
</evidence>
<protein>
    <submittedName>
        <fullName evidence="3">Uncharacterized protein</fullName>
    </submittedName>
</protein>
<gene>
    <name evidence="3" type="ORF">B9Z19DRAFT_705996</name>
</gene>
<dbReference type="AlphaFoldDB" id="A0A2T7A7Z4"/>
<feature type="transmembrane region" description="Helical" evidence="2">
    <location>
        <begin position="162"/>
        <end position="183"/>
    </location>
</feature>
<keyword evidence="2" id="KW-0812">Transmembrane</keyword>
<reference evidence="3 4" key="1">
    <citation type="submission" date="2017-04" db="EMBL/GenBank/DDBJ databases">
        <title>Draft genome sequence of Tuber borchii Vittad., a whitish edible truffle.</title>
        <authorList>
            <consortium name="DOE Joint Genome Institute"/>
            <person name="Murat C."/>
            <person name="Kuo A."/>
            <person name="Barry K.W."/>
            <person name="Clum A."/>
            <person name="Dockter R.B."/>
            <person name="Fauchery L."/>
            <person name="Iotti M."/>
            <person name="Kohler A."/>
            <person name="Labutti K."/>
            <person name="Lindquist E.A."/>
            <person name="Lipzen A."/>
            <person name="Ohm R.A."/>
            <person name="Wang M."/>
            <person name="Grigoriev I.V."/>
            <person name="Zambonelli A."/>
            <person name="Martin F.M."/>
        </authorList>
    </citation>
    <scope>NUCLEOTIDE SEQUENCE [LARGE SCALE GENOMIC DNA]</scope>
    <source>
        <strain evidence="3 4">Tbo3840</strain>
    </source>
</reference>
<dbReference type="EMBL" id="NESQ01000006">
    <property type="protein sequence ID" value="PUU83866.1"/>
    <property type="molecule type" value="Genomic_DNA"/>
</dbReference>
<evidence type="ECO:0000313" key="3">
    <source>
        <dbReference type="EMBL" id="PUU83866.1"/>
    </source>
</evidence>
<dbReference type="Proteomes" id="UP000244722">
    <property type="component" value="Unassembled WGS sequence"/>
</dbReference>
<organism evidence="3 4">
    <name type="scientific">Tuber borchii</name>
    <name type="common">White truffle</name>
    <dbReference type="NCBI Taxonomy" id="42251"/>
    <lineage>
        <taxon>Eukaryota</taxon>
        <taxon>Fungi</taxon>
        <taxon>Dikarya</taxon>
        <taxon>Ascomycota</taxon>
        <taxon>Pezizomycotina</taxon>
        <taxon>Pezizomycetes</taxon>
        <taxon>Pezizales</taxon>
        <taxon>Tuberaceae</taxon>
        <taxon>Tuber</taxon>
    </lineage>
</organism>